<comment type="similarity">
    <text evidence="1">Belongs to the ABC transporter superfamily.</text>
</comment>
<evidence type="ECO:0000313" key="6">
    <source>
        <dbReference type="EMBL" id="TCS86608.1"/>
    </source>
</evidence>
<dbReference type="Proteomes" id="UP000294567">
    <property type="component" value="Unassembled WGS sequence"/>
</dbReference>
<dbReference type="PROSITE" id="PS50893">
    <property type="entry name" value="ABC_TRANSPORTER_2"/>
    <property type="match status" value="1"/>
</dbReference>
<dbReference type="Gene3D" id="3.40.50.300">
    <property type="entry name" value="P-loop containing nucleotide triphosphate hydrolases"/>
    <property type="match status" value="1"/>
</dbReference>
<evidence type="ECO:0000256" key="2">
    <source>
        <dbReference type="ARBA" id="ARBA00022448"/>
    </source>
</evidence>
<dbReference type="SUPFAM" id="SSF52540">
    <property type="entry name" value="P-loop containing nucleoside triphosphate hydrolases"/>
    <property type="match status" value="1"/>
</dbReference>
<dbReference type="Pfam" id="PF00005">
    <property type="entry name" value="ABC_tran"/>
    <property type="match status" value="1"/>
</dbReference>
<dbReference type="GO" id="GO:0005524">
    <property type="term" value="F:ATP binding"/>
    <property type="evidence" value="ECO:0007669"/>
    <property type="project" value="UniProtKB-KW"/>
</dbReference>
<sequence>MNSIITVKNLNFSFGKTQILKDINFQVEEGDYVAIVGPNGSGKTTLIKILLGLIDSYEGEIKFKQGIVDKNLIGYLPQNIMERDRLFPATVKEIVATGLLSQKGIFKFYSDEDYKKVDNILKKLRIEDLKDRKIGSLSGGQLQRTLLARALVSNPKILFLDEPTSALDPKIREDFYNILNEINREGITIIFVSHDIFSIRKYVNKVLYLNREIIFYGSYDEFQSSEEMAKYFGLY</sequence>
<reference evidence="6 7" key="1">
    <citation type="submission" date="2019-03" db="EMBL/GenBank/DDBJ databases">
        <title>Genomic Encyclopedia of Type Strains, Phase IV (KMG-IV): sequencing the most valuable type-strain genomes for metagenomic binning, comparative biology and taxonomic classification.</title>
        <authorList>
            <person name="Goeker M."/>
        </authorList>
    </citation>
    <scope>NUCLEOTIDE SEQUENCE [LARGE SCALE GENOMIC DNA]</scope>
    <source>
        <strain evidence="6 7">DSM 26752</strain>
    </source>
</reference>
<dbReference type="OrthoDB" id="9806726at2"/>
<dbReference type="InterPro" id="IPR003439">
    <property type="entry name" value="ABC_transporter-like_ATP-bd"/>
</dbReference>
<evidence type="ECO:0000256" key="1">
    <source>
        <dbReference type="ARBA" id="ARBA00005417"/>
    </source>
</evidence>
<dbReference type="FunFam" id="3.40.50.300:FF:000134">
    <property type="entry name" value="Iron-enterobactin ABC transporter ATP-binding protein"/>
    <property type="match status" value="1"/>
</dbReference>
<organism evidence="6 7">
    <name type="scientific">Keratinibaculum paraultunense</name>
    <dbReference type="NCBI Taxonomy" id="1278232"/>
    <lineage>
        <taxon>Bacteria</taxon>
        <taxon>Bacillati</taxon>
        <taxon>Bacillota</taxon>
        <taxon>Tissierellia</taxon>
        <taxon>Tissierellales</taxon>
        <taxon>Tepidimicrobiaceae</taxon>
        <taxon>Keratinibaculum</taxon>
    </lineage>
</organism>
<dbReference type="GO" id="GO:0016887">
    <property type="term" value="F:ATP hydrolysis activity"/>
    <property type="evidence" value="ECO:0007669"/>
    <property type="project" value="InterPro"/>
</dbReference>
<keyword evidence="4 6" id="KW-0067">ATP-binding</keyword>
<evidence type="ECO:0000256" key="4">
    <source>
        <dbReference type="ARBA" id="ARBA00022840"/>
    </source>
</evidence>
<dbReference type="RefSeq" id="WP_132029383.1">
    <property type="nucleotide sequence ID" value="NZ_CP068564.1"/>
</dbReference>
<gene>
    <name evidence="6" type="ORF">EDD65_1142</name>
</gene>
<comment type="caution">
    <text evidence="6">The sequence shown here is derived from an EMBL/GenBank/DDBJ whole genome shotgun (WGS) entry which is preliminary data.</text>
</comment>
<evidence type="ECO:0000256" key="3">
    <source>
        <dbReference type="ARBA" id="ARBA00022741"/>
    </source>
</evidence>
<dbReference type="SMART" id="SM00382">
    <property type="entry name" value="AAA"/>
    <property type="match status" value="1"/>
</dbReference>
<dbReference type="EMBL" id="SMAE01000014">
    <property type="protein sequence ID" value="TCS86608.1"/>
    <property type="molecule type" value="Genomic_DNA"/>
</dbReference>
<dbReference type="PANTHER" id="PTHR42734">
    <property type="entry name" value="METAL TRANSPORT SYSTEM ATP-BINDING PROTEIN TM_0124-RELATED"/>
    <property type="match status" value="1"/>
</dbReference>
<feature type="domain" description="ABC transporter" evidence="5">
    <location>
        <begin position="5"/>
        <end position="235"/>
    </location>
</feature>
<evidence type="ECO:0000313" key="7">
    <source>
        <dbReference type="Proteomes" id="UP000294567"/>
    </source>
</evidence>
<keyword evidence="2" id="KW-0813">Transport</keyword>
<accession>A0A4R3KPJ2</accession>
<evidence type="ECO:0000259" key="5">
    <source>
        <dbReference type="PROSITE" id="PS50893"/>
    </source>
</evidence>
<name>A0A4R3KPJ2_9FIRM</name>
<dbReference type="PANTHER" id="PTHR42734:SF17">
    <property type="entry name" value="METAL TRANSPORT SYSTEM ATP-BINDING PROTEIN TM_0124-RELATED"/>
    <property type="match status" value="1"/>
</dbReference>
<proteinExistence type="inferred from homology"/>
<keyword evidence="3" id="KW-0547">Nucleotide-binding</keyword>
<protein>
    <submittedName>
        <fullName evidence="6">Zinc transport system ATP-binding protein</fullName>
    </submittedName>
</protein>
<dbReference type="CDD" id="cd03235">
    <property type="entry name" value="ABC_Metallic_Cations"/>
    <property type="match status" value="1"/>
</dbReference>
<dbReference type="AlphaFoldDB" id="A0A4R3KPJ2"/>
<dbReference type="InterPro" id="IPR050153">
    <property type="entry name" value="Metal_Ion_Import_ABC"/>
</dbReference>
<keyword evidence="7" id="KW-1185">Reference proteome</keyword>
<dbReference type="InterPro" id="IPR027417">
    <property type="entry name" value="P-loop_NTPase"/>
</dbReference>
<dbReference type="InterPro" id="IPR003593">
    <property type="entry name" value="AAA+_ATPase"/>
</dbReference>